<evidence type="ECO:0000256" key="3">
    <source>
        <dbReference type="ARBA" id="ARBA00022475"/>
    </source>
</evidence>
<feature type="transmembrane region" description="Helical" evidence="7">
    <location>
        <begin position="135"/>
        <end position="155"/>
    </location>
</feature>
<dbReference type="GO" id="GO:0055085">
    <property type="term" value="P:transmembrane transport"/>
    <property type="evidence" value="ECO:0007669"/>
    <property type="project" value="InterPro"/>
</dbReference>
<dbReference type="Proteomes" id="UP000611629">
    <property type="component" value="Unassembled WGS sequence"/>
</dbReference>
<feature type="transmembrane region" description="Helical" evidence="7">
    <location>
        <begin position="12"/>
        <end position="30"/>
    </location>
</feature>
<gene>
    <name evidence="9" type="ORF">HZF24_02660</name>
</gene>
<feature type="transmembrane region" description="Helical" evidence="7">
    <location>
        <begin position="175"/>
        <end position="194"/>
    </location>
</feature>
<dbReference type="InterPro" id="IPR000515">
    <property type="entry name" value="MetI-like"/>
</dbReference>
<dbReference type="PANTHER" id="PTHR30465:SF0">
    <property type="entry name" value="OLIGOPEPTIDE TRANSPORT SYSTEM PERMEASE PROTEIN APPB"/>
    <property type="match status" value="1"/>
</dbReference>
<sequence length="314" mass="35279">MMKYYVTRLFRSFLTLMIVITIVFLLMRMMPIEGYFGSGFDKLDAGQIEAKLKNLGLLDPLPVQLKNFYISLLKGDLGQSITYRPKVDNTKILGDKLITSLRFGVASLTLSLIVGLSLGILMARHKGKFWDKFGTCYVVGANAVPAVIYYLLIQVFFTDIFKLPLLFDKSVPKSWILPILCLSLVTTAYYAMWIRRYMVDELNKDYVRLARAKGLKSKEIMIRHVMRNAFVPMAQYLPASILYTVAGSIYVESLFSIPGTGGLLVTVIQRQDNTLVQALVLLYSSIGIVGLMLGDILMSAFDPRIKLSHEGGSR</sequence>
<evidence type="ECO:0000256" key="6">
    <source>
        <dbReference type="ARBA" id="ARBA00023136"/>
    </source>
</evidence>
<feature type="transmembrane region" description="Helical" evidence="7">
    <location>
        <begin position="275"/>
        <end position="298"/>
    </location>
</feature>
<dbReference type="GO" id="GO:0005886">
    <property type="term" value="C:plasma membrane"/>
    <property type="evidence" value="ECO:0007669"/>
    <property type="project" value="UniProtKB-SubCell"/>
</dbReference>
<dbReference type="InterPro" id="IPR045621">
    <property type="entry name" value="BPD_transp_1_N"/>
</dbReference>
<comment type="similarity">
    <text evidence="7">Belongs to the binding-protein-dependent transport system permease family.</text>
</comment>
<dbReference type="SUPFAM" id="SSF161098">
    <property type="entry name" value="MetI-like"/>
    <property type="match status" value="1"/>
</dbReference>
<keyword evidence="4 7" id="KW-0812">Transmembrane</keyword>
<evidence type="ECO:0000256" key="5">
    <source>
        <dbReference type="ARBA" id="ARBA00022989"/>
    </source>
</evidence>
<dbReference type="RefSeq" id="WP_179237131.1">
    <property type="nucleotide sequence ID" value="NZ_JACBNQ010000002.1"/>
</dbReference>
<dbReference type="Pfam" id="PF19300">
    <property type="entry name" value="BPD_transp_1_N"/>
    <property type="match status" value="1"/>
</dbReference>
<organism evidence="9 10">
    <name type="scientific">Sedimentibacter hydroxybenzoicus DSM 7310</name>
    <dbReference type="NCBI Taxonomy" id="1123245"/>
    <lineage>
        <taxon>Bacteria</taxon>
        <taxon>Bacillati</taxon>
        <taxon>Bacillota</taxon>
        <taxon>Tissierellia</taxon>
        <taxon>Sedimentibacter</taxon>
    </lineage>
</organism>
<reference evidence="9" key="1">
    <citation type="submission" date="2020-07" db="EMBL/GenBank/DDBJ databases">
        <title>Genomic analysis of a strain of Sedimentibacter Hydroxybenzoicus DSM7310.</title>
        <authorList>
            <person name="Ma S."/>
        </authorList>
    </citation>
    <scope>NUCLEOTIDE SEQUENCE</scope>
    <source>
        <strain evidence="9">DSM 7310</strain>
    </source>
</reference>
<evidence type="ECO:0000256" key="4">
    <source>
        <dbReference type="ARBA" id="ARBA00022692"/>
    </source>
</evidence>
<dbReference type="Pfam" id="PF00528">
    <property type="entry name" value="BPD_transp_1"/>
    <property type="match status" value="1"/>
</dbReference>
<keyword evidence="6 7" id="KW-0472">Membrane</keyword>
<evidence type="ECO:0000256" key="7">
    <source>
        <dbReference type="RuleBase" id="RU363032"/>
    </source>
</evidence>
<comment type="caution">
    <text evidence="9">The sequence shown here is derived from an EMBL/GenBank/DDBJ whole genome shotgun (WGS) entry which is preliminary data.</text>
</comment>
<dbReference type="AlphaFoldDB" id="A0A974BHQ9"/>
<accession>A0A974BHQ9</accession>
<dbReference type="PROSITE" id="PS50928">
    <property type="entry name" value="ABC_TM1"/>
    <property type="match status" value="1"/>
</dbReference>
<keyword evidence="3" id="KW-1003">Cell membrane</keyword>
<evidence type="ECO:0000256" key="2">
    <source>
        <dbReference type="ARBA" id="ARBA00022448"/>
    </source>
</evidence>
<dbReference type="EMBL" id="JACBNQ010000002">
    <property type="protein sequence ID" value="NYB73037.1"/>
    <property type="molecule type" value="Genomic_DNA"/>
</dbReference>
<proteinExistence type="inferred from homology"/>
<keyword evidence="2 7" id="KW-0813">Transport</keyword>
<evidence type="ECO:0000313" key="9">
    <source>
        <dbReference type="EMBL" id="NYB73037.1"/>
    </source>
</evidence>
<dbReference type="InterPro" id="IPR035906">
    <property type="entry name" value="MetI-like_sf"/>
</dbReference>
<keyword evidence="5 7" id="KW-1133">Transmembrane helix</keyword>
<evidence type="ECO:0000259" key="8">
    <source>
        <dbReference type="PROSITE" id="PS50928"/>
    </source>
</evidence>
<evidence type="ECO:0000313" key="10">
    <source>
        <dbReference type="Proteomes" id="UP000611629"/>
    </source>
</evidence>
<comment type="subcellular location">
    <subcellularLocation>
        <location evidence="1 7">Cell membrane</location>
        <topology evidence="1 7">Multi-pass membrane protein</topology>
    </subcellularLocation>
</comment>
<keyword evidence="10" id="KW-1185">Reference proteome</keyword>
<evidence type="ECO:0000256" key="1">
    <source>
        <dbReference type="ARBA" id="ARBA00004651"/>
    </source>
</evidence>
<dbReference type="Gene3D" id="1.10.3720.10">
    <property type="entry name" value="MetI-like"/>
    <property type="match status" value="1"/>
</dbReference>
<feature type="domain" description="ABC transmembrane type-1" evidence="8">
    <location>
        <begin position="97"/>
        <end position="294"/>
    </location>
</feature>
<dbReference type="CDD" id="cd06261">
    <property type="entry name" value="TM_PBP2"/>
    <property type="match status" value="1"/>
</dbReference>
<feature type="transmembrane region" description="Helical" evidence="7">
    <location>
        <begin position="103"/>
        <end position="123"/>
    </location>
</feature>
<name>A0A974BHQ9_SEDHY</name>
<dbReference type="PANTHER" id="PTHR30465">
    <property type="entry name" value="INNER MEMBRANE ABC TRANSPORTER"/>
    <property type="match status" value="1"/>
</dbReference>
<protein>
    <submittedName>
        <fullName evidence="9">ABC transporter permease</fullName>
    </submittedName>
</protein>